<feature type="compositionally biased region" description="Polar residues" evidence="1">
    <location>
        <begin position="22"/>
        <end position="36"/>
    </location>
</feature>
<dbReference type="EMBL" id="HE575318">
    <property type="protein sequence ID" value="CCC90563.1"/>
    <property type="molecule type" value="Genomic_DNA"/>
</dbReference>
<feature type="domain" description="Zinc finger ZPR1-type" evidence="2">
    <location>
        <begin position="55"/>
        <end position="122"/>
    </location>
</feature>
<dbReference type="AlphaFoldDB" id="G0UN04"/>
<dbReference type="FunFam" id="2.20.25.420:FF:000001">
    <property type="entry name" value="Zinc finger protein ZPR1"/>
    <property type="match status" value="1"/>
</dbReference>
<evidence type="ECO:0000256" key="1">
    <source>
        <dbReference type="SAM" id="MobiDB-lite"/>
    </source>
</evidence>
<dbReference type="Gene3D" id="2.20.25.420">
    <property type="entry name" value="ZPR1, zinc finger domain"/>
    <property type="match status" value="1"/>
</dbReference>
<evidence type="ECO:0000313" key="3">
    <source>
        <dbReference type="EMBL" id="CCC90563.1"/>
    </source>
</evidence>
<dbReference type="GO" id="GO:0005634">
    <property type="term" value="C:nucleus"/>
    <property type="evidence" value="ECO:0007669"/>
    <property type="project" value="TreeGrafter"/>
</dbReference>
<reference evidence="3" key="1">
    <citation type="journal article" date="2012" name="Proc. Natl. Acad. Sci. U.S.A.">
        <title>Antigenic diversity is generated by distinct evolutionary mechanisms in African trypanosome species.</title>
        <authorList>
            <person name="Jackson A.P."/>
            <person name="Berry A."/>
            <person name="Aslett M."/>
            <person name="Allison H.C."/>
            <person name="Burton P."/>
            <person name="Vavrova-Anderson J."/>
            <person name="Brown R."/>
            <person name="Browne H."/>
            <person name="Corton N."/>
            <person name="Hauser H."/>
            <person name="Gamble J."/>
            <person name="Gilderthorp R."/>
            <person name="Marcello L."/>
            <person name="McQuillan J."/>
            <person name="Otto T.D."/>
            <person name="Quail M.A."/>
            <person name="Sanders M.J."/>
            <person name="van Tonder A."/>
            <person name="Ginger M.L."/>
            <person name="Field M.C."/>
            <person name="Barry J.D."/>
            <person name="Hertz-Fowler C."/>
            <person name="Berriman M."/>
        </authorList>
    </citation>
    <scope>NUCLEOTIDE SEQUENCE</scope>
    <source>
        <strain evidence="3">IL3000</strain>
    </source>
</reference>
<dbReference type="GO" id="GO:0008270">
    <property type="term" value="F:zinc ion binding"/>
    <property type="evidence" value="ECO:0007669"/>
    <property type="project" value="InterPro"/>
</dbReference>
<dbReference type="InterPro" id="IPR042452">
    <property type="entry name" value="ZPR1_Znf1/2"/>
</dbReference>
<proteinExistence type="predicted"/>
<evidence type="ECO:0000259" key="2">
    <source>
        <dbReference type="SMART" id="SM00709"/>
    </source>
</evidence>
<dbReference type="Pfam" id="PF03367">
    <property type="entry name" value="Zn_ribbon_ZPR1"/>
    <property type="match status" value="1"/>
</dbReference>
<dbReference type="VEuPathDB" id="TriTrypDB:TcIL3000_5_2800"/>
<protein>
    <submittedName>
        <fullName evidence="3">Uncharacterized protein TCIL3000_5_2800</fullName>
    </submittedName>
</protein>
<dbReference type="PANTHER" id="PTHR10876:SF0">
    <property type="entry name" value="ZINC FINGER PROTEIN ZPR1"/>
    <property type="match status" value="1"/>
</dbReference>
<feature type="region of interest" description="Disordered" evidence="1">
    <location>
        <begin position="1"/>
        <end position="36"/>
    </location>
</feature>
<dbReference type="InterPro" id="IPR040141">
    <property type="entry name" value="ZPR1"/>
</dbReference>
<dbReference type="SMART" id="SM00709">
    <property type="entry name" value="Zpr1"/>
    <property type="match status" value="1"/>
</dbReference>
<sequence>MTERPCSVPSADSCRGADGGRSQCTPANETENASDNTFIPNCVQTELGEMNEIESRCPRCGDNGTTRLMITSIPHFKEIIVSSFECPHCGERNNEVTFGGQFGPKSVRYELQVKSKKDLDRQW</sequence>
<dbReference type="InterPro" id="IPR004457">
    <property type="entry name" value="Znf_ZPR1"/>
</dbReference>
<gene>
    <name evidence="3" type="ORF">TCIL3000_5_2800</name>
</gene>
<name>G0UN04_TRYCI</name>
<accession>G0UN04</accession>
<organism evidence="3">
    <name type="scientific">Trypanosoma congolense (strain IL3000)</name>
    <dbReference type="NCBI Taxonomy" id="1068625"/>
    <lineage>
        <taxon>Eukaryota</taxon>
        <taxon>Discoba</taxon>
        <taxon>Euglenozoa</taxon>
        <taxon>Kinetoplastea</taxon>
        <taxon>Metakinetoplastina</taxon>
        <taxon>Trypanosomatida</taxon>
        <taxon>Trypanosomatidae</taxon>
        <taxon>Trypanosoma</taxon>
        <taxon>Nannomonas</taxon>
    </lineage>
</organism>
<dbReference type="PANTHER" id="PTHR10876">
    <property type="entry name" value="ZINC FINGER PROTEIN ZPR1"/>
    <property type="match status" value="1"/>
</dbReference>